<dbReference type="RefSeq" id="WP_099789161.1">
    <property type="nucleotide sequence ID" value="NZ_JBHLYV010000098.1"/>
</dbReference>
<protein>
    <recommendedName>
        <fullName evidence="4">Phytanoyl-CoA dioxygenase</fullName>
    </recommendedName>
</protein>
<accession>A0A2G8TE62</accession>
<comment type="cofactor">
    <cofactor evidence="1">
        <name>Fe(2+)</name>
        <dbReference type="ChEBI" id="CHEBI:29033"/>
    </cofactor>
</comment>
<dbReference type="Gene3D" id="2.60.120.620">
    <property type="entry name" value="q2cbj1_9rhob like domain"/>
    <property type="match status" value="1"/>
</dbReference>
<gene>
    <name evidence="2" type="ORF">CR105_14320</name>
</gene>
<evidence type="ECO:0000256" key="1">
    <source>
        <dbReference type="ARBA" id="ARBA00001954"/>
    </source>
</evidence>
<keyword evidence="3" id="KW-1185">Reference proteome</keyword>
<evidence type="ECO:0000313" key="2">
    <source>
        <dbReference type="EMBL" id="PIL44249.1"/>
    </source>
</evidence>
<dbReference type="InterPro" id="IPR008775">
    <property type="entry name" value="Phytyl_CoA_dOase-like"/>
</dbReference>
<evidence type="ECO:0008006" key="4">
    <source>
        <dbReference type="Google" id="ProtNLM"/>
    </source>
</evidence>
<dbReference type="OrthoDB" id="1157001at2"/>
<dbReference type="Proteomes" id="UP000230390">
    <property type="component" value="Unassembled WGS sequence"/>
</dbReference>
<dbReference type="GO" id="GO:0016706">
    <property type="term" value="F:2-oxoglutarate-dependent dioxygenase activity"/>
    <property type="evidence" value="ECO:0007669"/>
    <property type="project" value="UniProtKB-ARBA"/>
</dbReference>
<dbReference type="GO" id="GO:0005506">
    <property type="term" value="F:iron ion binding"/>
    <property type="evidence" value="ECO:0007669"/>
    <property type="project" value="UniProtKB-ARBA"/>
</dbReference>
<organism evidence="2 3">
    <name type="scientific">Massilia eurypsychrophila</name>
    <dbReference type="NCBI Taxonomy" id="1485217"/>
    <lineage>
        <taxon>Bacteria</taxon>
        <taxon>Pseudomonadati</taxon>
        <taxon>Pseudomonadota</taxon>
        <taxon>Betaproteobacteria</taxon>
        <taxon>Burkholderiales</taxon>
        <taxon>Oxalobacteraceae</taxon>
        <taxon>Telluria group</taxon>
        <taxon>Massilia</taxon>
    </lineage>
</organism>
<evidence type="ECO:0000313" key="3">
    <source>
        <dbReference type="Proteomes" id="UP000230390"/>
    </source>
</evidence>
<proteinExistence type="predicted"/>
<sequence>MTTEPSEASDAFPALTDAAAFREYFQREGYVVVRHALPPALCTEAVDGFLKEVHLDTRALFQRATAPRYEPHVYTGAGHMHYPIMNLPDISSRRYPQFKGAGMALLTDKVVRRALETLFGEPVRLVRSMYFDGHEPSCAHRDKAGGKPGDNPSGAAMIGAWIAAEDIDPGAGRFFVLPGSHLQQVPGEIPLDPRSARCQAAVADFAARGPLPLVAPAMGQGDLLLWNSMTIHGSLPATAPQCSHRSFTGYYTSRSQVDDRHADAGASVMMGGMEILHHSEQRTLAGRAAILLRSEYPGAYTVLRRLRHLRPWPGGRGTGT</sequence>
<dbReference type="PANTHER" id="PTHR20883">
    <property type="entry name" value="PHYTANOYL-COA DIOXYGENASE DOMAIN CONTAINING 1"/>
    <property type="match status" value="1"/>
</dbReference>
<name>A0A2G8TE62_9BURK</name>
<reference evidence="2 3" key="1">
    <citation type="submission" date="2017-10" db="EMBL/GenBank/DDBJ databases">
        <title>Massilia psychrophilum sp. nov., a novel purple-pigmented bacterium isolated from Tianshan glacier, Xinjiang Municipality, China.</title>
        <authorList>
            <person name="Wang H."/>
        </authorList>
    </citation>
    <scope>NUCLEOTIDE SEQUENCE [LARGE SCALE GENOMIC DNA]</scope>
    <source>
        <strain evidence="2 3">JCM 30074</strain>
    </source>
</reference>
<dbReference type="AlphaFoldDB" id="A0A2G8TE62"/>
<dbReference type="EMBL" id="PDOC01000008">
    <property type="protein sequence ID" value="PIL44249.1"/>
    <property type="molecule type" value="Genomic_DNA"/>
</dbReference>
<dbReference type="PANTHER" id="PTHR20883:SF48">
    <property type="entry name" value="ECTOINE DIOXYGENASE"/>
    <property type="match status" value="1"/>
</dbReference>
<dbReference type="SUPFAM" id="SSF51197">
    <property type="entry name" value="Clavaminate synthase-like"/>
    <property type="match status" value="1"/>
</dbReference>
<dbReference type="Pfam" id="PF05721">
    <property type="entry name" value="PhyH"/>
    <property type="match status" value="1"/>
</dbReference>
<comment type="caution">
    <text evidence="2">The sequence shown here is derived from an EMBL/GenBank/DDBJ whole genome shotgun (WGS) entry which is preliminary data.</text>
</comment>